<gene>
    <name evidence="2" type="ORF">RM6536_0052</name>
</gene>
<keyword evidence="1" id="KW-0472">Membrane</keyword>
<organism evidence="2">
    <name type="scientific">Rothia mucilaginosa</name>
    <dbReference type="NCBI Taxonomy" id="43675"/>
    <lineage>
        <taxon>Bacteria</taxon>
        <taxon>Bacillati</taxon>
        <taxon>Actinomycetota</taxon>
        <taxon>Actinomycetes</taxon>
        <taxon>Micrococcales</taxon>
        <taxon>Micrococcaceae</taxon>
        <taxon>Rothia</taxon>
    </lineage>
</organism>
<evidence type="ECO:0000313" key="3">
    <source>
        <dbReference type="Proteomes" id="UP000066203"/>
    </source>
</evidence>
<accession>A0A0K2RWV6</accession>
<sequence>MSLLINILHRETVRDPRLLLQADGTYLKDIFLIIRAHRRSLQKHLRASRFLIKRTYRNEICNIIQQLTGVILILRTVFTVETNLIDLTRLKRSPRNRNRRLKMPIQEINALSTTGSRVRNPSGEFWFAYNLSGLRVDFIKSQKRGAVLALSTTARKDMEPLNRQSRILPRVINCGHTENVRRLGRLRVLHNINRCTRHKTEFGRPKILPVALLVVRQNDVEKSAFFSLNNVRPNIEEEGVAPVWVFYHLLRVGLTVKEVAKVGVSVNAGMRGFEVRRTAINQRKFVEFVILTEFSTERRRRQRYGAASRNVESLRRDFKPFHFRMAMIIHFRIARIIRLRKRRRGFVSIFLSCGGGGGGYLCWLRLLVRCRLSRCCECRRSNTGKRAQTQQQ</sequence>
<reference evidence="3" key="1">
    <citation type="submission" date="2015-08" db="EMBL/GenBank/DDBJ databases">
        <title>Complete genome sequence of Rothia mucilaginosa strain NUM-Rm6536.</title>
        <authorList>
            <person name="Nambu T."/>
        </authorList>
    </citation>
    <scope>NUCLEOTIDE SEQUENCE [LARGE SCALE GENOMIC DNA]</scope>
    <source>
        <strain evidence="3">NUM-Rm6536</strain>
    </source>
</reference>
<proteinExistence type="predicted"/>
<keyword evidence="1" id="KW-0812">Transmembrane</keyword>
<evidence type="ECO:0000313" key="2">
    <source>
        <dbReference type="EMBL" id="BAS19299.1"/>
    </source>
</evidence>
<feature type="transmembrane region" description="Helical" evidence="1">
    <location>
        <begin position="345"/>
        <end position="368"/>
    </location>
</feature>
<protein>
    <submittedName>
        <fullName evidence="2">Uncharacterized protein</fullName>
    </submittedName>
</protein>
<name>A0A0K2RWV6_9MICC</name>
<dbReference type="EMBL" id="AP014938">
    <property type="protein sequence ID" value="BAS19299.1"/>
    <property type="molecule type" value="Genomic_DNA"/>
</dbReference>
<dbReference type="Proteomes" id="UP000066203">
    <property type="component" value="Chromosome"/>
</dbReference>
<evidence type="ECO:0000256" key="1">
    <source>
        <dbReference type="SAM" id="Phobius"/>
    </source>
</evidence>
<dbReference type="AlphaFoldDB" id="A0A0K2RWV6"/>
<keyword evidence="1" id="KW-1133">Transmembrane helix</keyword>